<name>A0A7K1V2W3_9NOCA</name>
<dbReference type="RefSeq" id="WP_157390436.1">
    <property type="nucleotide sequence ID" value="NZ_WRPP01000005.1"/>
</dbReference>
<keyword evidence="2" id="KW-1185">Reference proteome</keyword>
<dbReference type="EMBL" id="WRPP01000005">
    <property type="protein sequence ID" value="MVU80881.1"/>
    <property type="molecule type" value="Genomic_DNA"/>
</dbReference>
<dbReference type="Proteomes" id="UP000466794">
    <property type="component" value="Unassembled WGS sequence"/>
</dbReference>
<comment type="caution">
    <text evidence="1">The sequence shown here is derived from an EMBL/GenBank/DDBJ whole genome shotgun (WGS) entry which is preliminary data.</text>
</comment>
<dbReference type="AlphaFoldDB" id="A0A7K1V2W3"/>
<proteinExistence type="predicted"/>
<gene>
    <name evidence="1" type="ORF">GPX89_26975</name>
</gene>
<reference evidence="1 2" key="1">
    <citation type="submission" date="2019-12" db="EMBL/GenBank/DDBJ databases">
        <title>Nocardia sp. nov. ET3-3 isolated from soil.</title>
        <authorList>
            <person name="Kanchanasin P."/>
            <person name="Tanasupawat S."/>
            <person name="Yuki M."/>
            <person name="Kudo T."/>
        </authorList>
    </citation>
    <scope>NUCLEOTIDE SEQUENCE [LARGE SCALE GENOMIC DNA]</scope>
    <source>
        <strain evidence="1 2">ET3-3</strain>
    </source>
</reference>
<evidence type="ECO:0000313" key="1">
    <source>
        <dbReference type="EMBL" id="MVU80881.1"/>
    </source>
</evidence>
<sequence length="326" mass="36334">MSVDLIRVRAMLAHAKSEAARARVVSEAARSHVEEVLTRLTFAREATSEALARLDRYFVHCSRDTPVGYEGTLVYREGTNHLWSRWERSSDDGGIPATRCGESATRREVAMLTAEMTEAIDTSSWFHTRNKPYLLLDTDFRIRAVNRAYEQVTAQPKLVGERIFDAFPDNPADATADGVANLSWSLESVFSRGTSDWMGIQRYDVPNPHERGAFRYKVWAPVNTAIRFDGATVAVLHHVQDITDVLAFTDTRSAADVLTELRAAATDLGQEFPDLSRQTVLGVLADSERVVLETLGHPDRGHARMLARLRLEAQAGRLARGENIIA</sequence>
<evidence type="ECO:0008006" key="3">
    <source>
        <dbReference type="Google" id="ProtNLM"/>
    </source>
</evidence>
<evidence type="ECO:0000313" key="2">
    <source>
        <dbReference type="Proteomes" id="UP000466794"/>
    </source>
</evidence>
<dbReference type="Gene3D" id="3.30.450.20">
    <property type="entry name" value="PAS domain"/>
    <property type="match status" value="1"/>
</dbReference>
<organism evidence="1 2">
    <name type="scientific">Nocardia terrae</name>
    <dbReference type="NCBI Taxonomy" id="2675851"/>
    <lineage>
        <taxon>Bacteria</taxon>
        <taxon>Bacillati</taxon>
        <taxon>Actinomycetota</taxon>
        <taxon>Actinomycetes</taxon>
        <taxon>Mycobacteriales</taxon>
        <taxon>Nocardiaceae</taxon>
        <taxon>Nocardia</taxon>
    </lineage>
</organism>
<accession>A0A7K1V2W3</accession>
<protein>
    <recommendedName>
        <fullName evidence="3">PAS domain-containing protein</fullName>
    </recommendedName>
</protein>